<dbReference type="RefSeq" id="WP_003900680.1">
    <property type="nucleotide sequence ID" value="NZ_AP017901.1"/>
</dbReference>
<reference evidence="2 5" key="2">
    <citation type="submission" date="2016-04" db="EMBL/GenBank/DDBJ databases">
        <authorList>
            <person name="Bigi M."/>
            <person name="Bigi F."/>
            <person name="Soria M.A."/>
        </authorList>
    </citation>
    <scope>NUCLEOTIDE SEQUENCE [LARGE SCALE GENOMIC DNA]</scope>
    <source>
        <strain evidence="2 5">6548</strain>
    </source>
</reference>
<protein>
    <submittedName>
        <fullName evidence="1">Membrane protein</fullName>
    </submittedName>
</protein>
<evidence type="ECO:0000313" key="6">
    <source>
        <dbReference type="Proteomes" id="UP000300237"/>
    </source>
</evidence>
<evidence type="ECO:0000313" key="5">
    <source>
        <dbReference type="Proteomes" id="UP000189452"/>
    </source>
</evidence>
<name>A0A9P1LBZ8_MYCTX</name>
<reference evidence="3 6" key="4">
    <citation type="submission" date="2018-08" db="EMBL/GenBank/DDBJ databases">
        <authorList>
            <person name="Fokvardsen B D."/>
            <person name="Norman A."/>
        </authorList>
    </citation>
    <scope>NUCLEOTIDE SEQUENCE [LARGE SCALE GENOMIC DNA]</scope>
    <source>
        <strain evidence="3 6">DKC2</strain>
    </source>
</reference>
<dbReference type="Proteomes" id="UP000300237">
    <property type="component" value="Chromosome"/>
</dbReference>
<evidence type="ECO:0000313" key="3">
    <source>
        <dbReference type="EMBL" id="VCU51707.1"/>
    </source>
</evidence>
<reference evidence="1 4" key="1">
    <citation type="submission" date="2015-03" db="EMBL/GenBank/DDBJ databases">
        <authorList>
            <consortium name="Pathogen Informatics"/>
            <person name="Murphy D."/>
        </authorList>
    </citation>
    <scope>NUCLEOTIDE SEQUENCE [LARGE SCALE GENOMIC DNA]</scope>
    <source>
        <strain evidence="1 4">0268S</strain>
    </source>
</reference>
<sequence length="236" mass="25254">MTSLLFENMFEVSKHPSLESVKVMRGCLVQSRKTTSVLAAALLFCGLLGPGTAPPATGGGPACRPAELFATDNTTDGFELPAVATIALTGTVVTGSTLVDGVFWSNERQQIGYERSREFHLCVVDAPTLHNAAEALHRQFNQEAVLTFDYLPQNAPEADAILITVPDIGIARFRDAFASDLAAHHRLRGGSVTTADHTLILVAGNGDLDVARRLVEEAGGDWNATTIAHGRREFVN</sequence>
<evidence type="ECO:0000313" key="4">
    <source>
        <dbReference type="Proteomes" id="UP000050139"/>
    </source>
</evidence>
<evidence type="ECO:0000313" key="1">
    <source>
        <dbReference type="EMBL" id="CLW94973.1"/>
    </source>
</evidence>
<accession>A0A9P1LBZ8</accession>
<reference evidence="2 5" key="3">
    <citation type="submission" date="2017-02" db="EMBL/GenBank/DDBJ databases">
        <title>Protein polymorphisms may explain contrasting epidemiological fitness of two variants of a multidrug-resistant Mycobacterium tuberculosis strain.</title>
        <authorList>
            <person name="Bigi M.M."/>
            <person name="Lopez B."/>
            <person name="Blanco F.C."/>
            <person name="Sasiain M.C."/>
            <person name="De La Barrera S."/>
            <person name="Ritacco V."/>
            <person name="Bigi F."/>
            <person name="Soria M.A."/>
        </authorList>
    </citation>
    <scope>NUCLEOTIDE SEQUENCE [LARGE SCALE GENOMIC DNA]</scope>
    <source>
        <strain evidence="2 5">6548</strain>
    </source>
</reference>
<dbReference type="OMA" id="NEAGGCW"/>
<evidence type="ECO:0000313" key="2">
    <source>
        <dbReference type="EMBL" id="OMH61359.1"/>
    </source>
</evidence>
<organism evidence="2 5">
    <name type="scientific">Mycobacterium tuberculosis</name>
    <dbReference type="NCBI Taxonomy" id="1773"/>
    <lineage>
        <taxon>Bacteria</taxon>
        <taxon>Bacillati</taxon>
        <taxon>Actinomycetota</taxon>
        <taxon>Actinomycetes</taxon>
        <taxon>Mycobacteriales</taxon>
        <taxon>Mycobacteriaceae</taxon>
        <taxon>Mycobacterium</taxon>
        <taxon>Mycobacterium tuberculosis complex</taxon>
    </lineage>
</organism>
<dbReference type="EMBL" id="LR027516">
    <property type="protein sequence ID" value="VCU51707.1"/>
    <property type="molecule type" value="Genomic_DNA"/>
</dbReference>
<dbReference type="AlphaFoldDB" id="A0A9P1LBZ8"/>
<dbReference type="Proteomes" id="UP000189452">
    <property type="component" value="Chromosome"/>
</dbReference>
<proteinExistence type="predicted"/>
<dbReference type="EMBL" id="COPH01000037">
    <property type="protein sequence ID" value="CLW94973.1"/>
    <property type="molecule type" value="Genomic_DNA"/>
</dbReference>
<dbReference type="Proteomes" id="UP000050139">
    <property type="component" value="Unassembled WGS sequence"/>
</dbReference>
<dbReference type="EMBL" id="LWDQ01000001">
    <property type="protein sequence ID" value="OMH61359.1"/>
    <property type="molecule type" value="Genomic_DNA"/>
</dbReference>
<gene>
    <name evidence="2" type="ORF">A4S10_03550</name>
    <name evidence="3" type="ORF">DKC2_3616</name>
    <name evidence="1" type="ORF">ERS094118_03683</name>
</gene>